<protein>
    <submittedName>
        <fullName evidence="1">Uncharacterized protein</fullName>
    </submittedName>
</protein>
<dbReference type="EMBL" id="BQNB010012903">
    <property type="protein sequence ID" value="GJT09393.1"/>
    <property type="molecule type" value="Genomic_DNA"/>
</dbReference>
<accession>A0ABQ5B788</accession>
<reference evidence="1" key="2">
    <citation type="submission" date="2022-01" db="EMBL/GenBank/DDBJ databases">
        <authorList>
            <person name="Yamashiro T."/>
            <person name="Shiraishi A."/>
            <person name="Satake H."/>
            <person name="Nakayama K."/>
        </authorList>
    </citation>
    <scope>NUCLEOTIDE SEQUENCE</scope>
</reference>
<dbReference type="Proteomes" id="UP001151760">
    <property type="component" value="Unassembled WGS sequence"/>
</dbReference>
<name>A0ABQ5B788_9ASTR</name>
<sequence>MTDFIISSGRHGYKEAFKALVLIKLLPLMTTEAQVSQGHLSFWVGAEDETPPFSSASWDTPSHMVDFEFKSF</sequence>
<comment type="caution">
    <text evidence="1">The sequence shown here is derived from an EMBL/GenBank/DDBJ whole genome shotgun (WGS) entry which is preliminary data.</text>
</comment>
<proteinExistence type="predicted"/>
<evidence type="ECO:0000313" key="2">
    <source>
        <dbReference type="Proteomes" id="UP001151760"/>
    </source>
</evidence>
<evidence type="ECO:0000313" key="1">
    <source>
        <dbReference type="EMBL" id="GJT09393.1"/>
    </source>
</evidence>
<gene>
    <name evidence="1" type="ORF">Tco_0856435</name>
</gene>
<reference evidence="1" key="1">
    <citation type="journal article" date="2022" name="Int. J. Mol. Sci.">
        <title>Draft Genome of Tanacetum Coccineum: Genomic Comparison of Closely Related Tanacetum-Family Plants.</title>
        <authorList>
            <person name="Yamashiro T."/>
            <person name="Shiraishi A."/>
            <person name="Nakayama K."/>
            <person name="Satake H."/>
        </authorList>
    </citation>
    <scope>NUCLEOTIDE SEQUENCE</scope>
</reference>
<organism evidence="1 2">
    <name type="scientific">Tanacetum coccineum</name>
    <dbReference type="NCBI Taxonomy" id="301880"/>
    <lineage>
        <taxon>Eukaryota</taxon>
        <taxon>Viridiplantae</taxon>
        <taxon>Streptophyta</taxon>
        <taxon>Embryophyta</taxon>
        <taxon>Tracheophyta</taxon>
        <taxon>Spermatophyta</taxon>
        <taxon>Magnoliopsida</taxon>
        <taxon>eudicotyledons</taxon>
        <taxon>Gunneridae</taxon>
        <taxon>Pentapetalae</taxon>
        <taxon>asterids</taxon>
        <taxon>campanulids</taxon>
        <taxon>Asterales</taxon>
        <taxon>Asteraceae</taxon>
        <taxon>Asteroideae</taxon>
        <taxon>Anthemideae</taxon>
        <taxon>Anthemidinae</taxon>
        <taxon>Tanacetum</taxon>
    </lineage>
</organism>
<keyword evidence="2" id="KW-1185">Reference proteome</keyword>